<reference evidence="1 2" key="1">
    <citation type="submission" date="2019-11" db="EMBL/GenBank/DDBJ databases">
        <title>Pseudooceanicola pacifica sp. nov., isolated from deep-sea sediment of the Pacific Ocean.</title>
        <authorList>
            <person name="Lyu L."/>
        </authorList>
    </citation>
    <scope>NUCLEOTIDE SEQUENCE [LARGE SCALE GENOMIC DNA]</scope>
    <source>
        <strain evidence="1 2">216_PA32_1</strain>
    </source>
</reference>
<evidence type="ECO:0000313" key="1">
    <source>
        <dbReference type="EMBL" id="MWB76614.1"/>
    </source>
</evidence>
<sequence length="200" mass="21982">MSRIGHLLEDFGSPPAMRPAARAAPAIDTEALRLEGFDEGYKAGWDDSLKAQSEDQDRISAELARNLQDLSFTYHEAHAHVLKSTRGLMAQLVDIVLPVMARATLGERIKDQLDALAAEAAQSRVEIACTEADLPALQRLTEANFGFPLEIVADPEQQDWQVAIRLGAQERMIDMGRLLAEVESAVSGFYADIEREAQHG</sequence>
<comment type="caution">
    <text evidence="1">The sequence shown here is derived from an EMBL/GenBank/DDBJ whole genome shotgun (WGS) entry which is preliminary data.</text>
</comment>
<organism evidence="1 2">
    <name type="scientific">Pseudooceanicola pacificus</name>
    <dbReference type="NCBI Taxonomy" id="2676438"/>
    <lineage>
        <taxon>Bacteria</taxon>
        <taxon>Pseudomonadati</taxon>
        <taxon>Pseudomonadota</taxon>
        <taxon>Alphaproteobacteria</taxon>
        <taxon>Rhodobacterales</taxon>
        <taxon>Paracoccaceae</taxon>
        <taxon>Pseudooceanicola</taxon>
    </lineage>
</organism>
<dbReference type="GO" id="GO:0005524">
    <property type="term" value="F:ATP binding"/>
    <property type="evidence" value="ECO:0007669"/>
    <property type="project" value="UniProtKB-KW"/>
</dbReference>
<keyword evidence="2" id="KW-1185">Reference proteome</keyword>
<keyword evidence="1" id="KW-0547">Nucleotide-binding</keyword>
<keyword evidence="1" id="KW-0067">ATP-binding</keyword>
<gene>
    <name evidence="1" type="ORF">GLS40_01095</name>
</gene>
<evidence type="ECO:0000313" key="2">
    <source>
        <dbReference type="Proteomes" id="UP000443843"/>
    </source>
</evidence>
<dbReference type="AlphaFoldDB" id="A0A844W1N6"/>
<dbReference type="EMBL" id="WNXQ01000001">
    <property type="protein sequence ID" value="MWB76614.1"/>
    <property type="molecule type" value="Genomic_DNA"/>
</dbReference>
<accession>A0A844W1N6</accession>
<dbReference type="RefSeq" id="WP_160380755.1">
    <property type="nucleotide sequence ID" value="NZ_WNXQ01000001.1"/>
</dbReference>
<protein>
    <submittedName>
        <fullName evidence="1">ABC transporter ATP-binding protein</fullName>
    </submittedName>
</protein>
<proteinExistence type="predicted"/>
<name>A0A844W1N6_9RHOB</name>
<dbReference type="Proteomes" id="UP000443843">
    <property type="component" value="Unassembled WGS sequence"/>
</dbReference>